<dbReference type="Proteomes" id="UP000237056">
    <property type="component" value="Unassembled WGS sequence"/>
</dbReference>
<evidence type="ECO:0000313" key="2">
    <source>
        <dbReference type="Proteomes" id="UP000237056"/>
    </source>
</evidence>
<dbReference type="Gene3D" id="1.20.120.450">
    <property type="entry name" value="dinb family like domain"/>
    <property type="match status" value="1"/>
</dbReference>
<evidence type="ECO:0000313" key="1">
    <source>
        <dbReference type="EMBL" id="POS02089.1"/>
    </source>
</evidence>
<sequence>MNSIYNHNSIALLIDRIEKITPETKALWGKMNAAQMLQHCKLATDVAFGKQDLKINFLMKILGRLLKKKVFYGGGLQKNTPTAKEFIVNYNVDFEKAKQDLIHNLNRFANEGIASIKVMNHPFWGKLTYEDWDALLWKHTNHHLEQFGV</sequence>
<organism evidence="1 2">
    <name type="scientific">Flavobacterium croceum DSM 17960</name>
    <dbReference type="NCBI Taxonomy" id="1121886"/>
    <lineage>
        <taxon>Bacteria</taxon>
        <taxon>Pseudomonadati</taxon>
        <taxon>Bacteroidota</taxon>
        <taxon>Flavobacteriia</taxon>
        <taxon>Flavobacteriales</taxon>
        <taxon>Flavobacteriaceae</taxon>
        <taxon>Flavobacterium</taxon>
    </lineage>
</organism>
<gene>
    <name evidence="1" type="ORF">Q361_106152</name>
</gene>
<proteinExistence type="predicted"/>
<comment type="caution">
    <text evidence="1">The sequence shown here is derived from an EMBL/GenBank/DDBJ whole genome shotgun (WGS) entry which is preliminary data.</text>
</comment>
<accession>A0A2S4N8R1</accession>
<dbReference type="InterPro" id="IPR011463">
    <property type="entry name" value="DUF1569"/>
</dbReference>
<dbReference type="OrthoDB" id="2599194at2"/>
<dbReference type="EMBL" id="PQNY01000006">
    <property type="protein sequence ID" value="POS02089.1"/>
    <property type="molecule type" value="Genomic_DNA"/>
</dbReference>
<dbReference type="InterPro" id="IPR034660">
    <property type="entry name" value="DinB/YfiT-like"/>
</dbReference>
<dbReference type="Pfam" id="PF07606">
    <property type="entry name" value="DUF1569"/>
    <property type="match status" value="1"/>
</dbReference>
<keyword evidence="2" id="KW-1185">Reference proteome</keyword>
<reference evidence="1 2" key="1">
    <citation type="submission" date="2018-01" db="EMBL/GenBank/DDBJ databases">
        <title>Genomic Encyclopedia of Type Strains, Phase I: the one thousand microbial genomes (KMG-I) project.</title>
        <authorList>
            <person name="Goeker M."/>
        </authorList>
    </citation>
    <scope>NUCLEOTIDE SEQUENCE [LARGE SCALE GENOMIC DNA]</scope>
    <source>
        <strain evidence="1 2">DSM 17960</strain>
    </source>
</reference>
<protein>
    <submittedName>
        <fullName evidence="1">Uncharacterized protein DUF1569</fullName>
    </submittedName>
</protein>
<dbReference type="RefSeq" id="WP_103725857.1">
    <property type="nucleotide sequence ID" value="NZ_PQNY01000006.1"/>
</dbReference>
<dbReference type="AlphaFoldDB" id="A0A2S4N8R1"/>
<name>A0A2S4N8R1_9FLAO</name>